<name>A0A932ZUS3_UNCTE</name>
<comment type="similarity">
    <text evidence="1">Belongs to the YggT family.</text>
</comment>
<evidence type="ECO:0000256" key="2">
    <source>
        <dbReference type="SAM" id="Phobius"/>
    </source>
</evidence>
<feature type="transmembrane region" description="Helical" evidence="2">
    <location>
        <begin position="7"/>
        <end position="32"/>
    </location>
</feature>
<dbReference type="GO" id="GO:0016020">
    <property type="term" value="C:membrane"/>
    <property type="evidence" value="ECO:0007669"/>
    <property type="project" value="InterPro"/>
</dbReference>
<dbReference type="AlphaFoldDB" id="A0A932ZUS3"/>
<proteinExistence type="inferred from homology"/>
<gene>
    <name evidence="3" type="ORF">HY618_08540</name>
</gene>
<comment type="caution">
    <text evidence="3">The sequence shown here is derived from an EMBL/GenBank/DDBJ whole genome shotgun (WGS) entry which is preliminary data.</text>
</comment>
<feature type="transmembrane region" description="Helical" evidence="2">
    <location>
        <begin position="70"/>
        <end position="91"/>
    </location>
</feature>
<evidence type="ECO:0000313" key="4">
    <source>
        <dbReference type="Proteomes" id="UP000752292"/>
    </source>
</evidence>
<dbReference type="Pfam" id="PF02325">
    <property type="entry name" value="CCB3_YggT"/>
    <property type="match status" value="1"/>
</dbReference>
<reference evidence="3" key="1">
    <citation type="submission" date="2020-07" db="EMBL/GenBank/DDBJ databases">
        <title>Huge and variable diversity of episymbiotic CPR bacteria and DPANN archaea in groundwater ecosystems.</title>
        <authorList>
            <person name="He C.Y."/>
            <person name="Keren R."/>
            <person name="Whittaker M."/>
            <person name="Farag I.F."/>
            <person name="Doudna J."/>
            <person name="Cate J.H.D."/>
            <person name="Banfield J.F."/>
        </authorList>
    </citation>
    <scope>NUCLEOTIDE SEQUENCE</scope>
    <source>
        <strain evidence="3">NC_groundwater_1370_Ag_S-0.2um_69_93</strain>
    </source>
</reference>
<dbReference type="PANTHER" id="PTHR33219">
    <property type="entry name" value="YLMG HOMOLOG PROTEIN 2, CHLOROPLASTIC"/>
    <property type="match status" value="1"/>
</dbReference>
<keyword evidence="2" id="KW-0812">Transmembrane</keyword>
<dbReference type="InterPro" id="IPR003425">
    <property type="entry name" value="CCB3/YggT"/>
</dbReference>
<accession>A0A932ZUS3</accession>
<organism evidence="3 4">
    <name type="scientific">Tectimicrobiota bacterium</name>
    <dbReference type="NCBI Taxonomy" id="2528274"/>
    <lineage>
        <taxon>Bacteria</taxon>
        <taxon>Pseudomonadati</taxon>
        <taxon>Nitrospinota/Tectimicrobiota group</taxon>
        <taxon>Candidatus Tectimicrobiota</taxon>
    </lineage>
</organism>
<sequence>MFLIGNFIHAIAVLLSYGLTIYIWIIIIRALISWVNPDPFNPIVQILHRLTDPVLEPVRRRLPDFGGLDVSPIVVLLVIFFLQNFLVASLMDMARLLR</sequence>
<evidence type="ECO:0000256" key="1">
    <source>
        <dbReference type="ARBA" id="ARBA00010894"/>
    </source>
</evidence>
<protein>
    <submittedName>
        <fullName evidence="3">YggT family protein</fullName>
    </submittedName>
</protein>
<keyword evidence="2" id="KW-1133">Transmembrane helix</keyword>
<evidence type="ECO:0000313" key="3">
    <source>
        <dbReference type="EMBL" id="MBI4252492.1"/>
    </source>
</evidence>
<keyword evidence="2" id="KW-0472">Membrane</keyword>
<dbReference type="Proteomes" id="UP000752292">
    <property type="component" value="Unassembled WGS sequence"/>
</dbReference>
<dbReference type="PANTHER" id="PTHR33219:SF14">
    <property type="entry name" value="PROTEIN COFACTOR ASSEMBLY OF COMPLEX C SUBUNIT B CCB3, CHLOROPLASTIC-RELATED"/>
    <property type="match status" value="1"/>
</dbReference>
<dbReference type="EMBL" id="JACQRX010000372">
    <property type="protein sequence ID" value="MBI4252492.1"/>
    <property type="molecule type" value="Genomic_DNA"/>
</dbReference>